<accession>A0A220VCX9</accession>
<dbReference type="EMBL" id="CP022355">
    <property type="protein sequence ID" value="ASK77833.1"/>
    <property type="molecule type" value="Genomic_DNA"/>
</dbReference>
<keyword evidence="1" id="KW-0812">Transmembrane</keyword>
<keyword evidence="1" id="KW-0472">Membrane</keyword>
<dbReference type="Pfam" id="PF00899">
    <property type="entry name" value="ThiF"/>
    <property type="match status" value="1"/>
</dbReference>
<dbReference type="PANTHER" id="PTHR43267:SF1">
    <property type="entry name" value="TRNA THREONYLCARBAMOYLADENOSINE DEHYDRATASE"/>
    <property type="match status" value="1"/>
</dbReference>
<evidence type="ECO:0000256" key="1">
    <source>
        <dbReference type="SAM" id="Phobius"/>
    </source>
</evidence>
<dbReference type="Proteomes" id="UP000242175">
    <property type="component" value="Chromosome large"/>
</dbReference>
<dbReference type="CDD" id="cd00755">
    <property type="entry name" value="YgdL_like"/>
    <property type="match status" value="1"/>
</dbReference>
<dbReference type="GO" id="GO:0008641">
    <property type="term" value="F:ubiquitin-like modifier activating enzyme activity"/>
    <property type="evidence" value="ECO:0007669"/>
    <property type="project" value="InterPro"/>
</dbReference>
<evidence type="ECO:0000259" key="2">
    <source>
        <dbReference type="Pfam" id="PF00899"/>
    </source>
</evidence>
<dbReference type="InterPro" id="IPR035985">
    <property type="entry name" value="Ubiquitin-activating_enz"/>
</dbReference>
<evidence type="ECO:0000313" key="4">
    <source>
        <dbReference type="Proteomes" id="UP000242175"/>
    </source>
</evidence>
<proteinExistence type="predicted"/>
<dbReference type="OrthoDB" id="9804150at2"/>
<keyword evidence="1" id="KW-1133">Transmembrane helix</keyword>
<dbReference type="PANTHER" id="PTHR43267">
    <property type="entry name" value="TRNA THREONYLCARBAMOYLADENOSINE DEHYDRATASE"/>
    <property type="match status" value="1"/>
</dbReference>
<sequence length="254" mass="28366">MNEALRFNGIERLYGHEQFDRLKNLSVCVVGIGGVGSWVCEALARTGIDNITMIDMDEICESNINRQIHADTSTIGNLKTEEMLKRITNINPKCNVNIIDDFLDLENINILINQNFDLVIDAIDNARVKAGLINFCYRKKISIVSVGGAGGQIDPTKIKIDDLSKIYNDPLMSKVRNLLRTKYGFPRDKKFKIKGVFSEEQLRYPDTEGKTYSFKKPGNTTKLDCSGGFGSCSIVTASFAFFAVYAGLKLKKIT</sequence>
<dbReference type="GO" id="GO:0061503">
    <property type="term" value="F:tRNA threonylcarbamoyladenosine dehydratase"/>
    <property type="evidence" value="ECO:0007669"/>
    <property type="project" value="TreeGrafter"/>
</dbReference>
<dbReference type="RefSeq" id="WP_089072743.1">
    <property type="nucleotide sequence ID" value="NZ_CBCSAM010000015.1"/>
</dbReference>
<organism evidence="3 4">
    <name type="scientific">Paraphotobacterium marinum</name>
    <dbReference type="NCBI Taxonomy" id="1755811"/>
    <lineage>
        <taxon>Bacteria</taxon>
        <taxon>Pseudomonadati</taxon>
        <taxon>Pseudomonadota</taxon>
        <taxon>Gammaproteobacteria</taxon>
        <taxon>Vibrionales</taxon>
        <taxon>Vibrionaceae</taxon>
        <taxon>Paraphotobacterium</taxon>
    </lineage>
</organism>
<dbReference type="KEGG" id="pmai:CF386_01480"/>
<reference evidence="3 4" key="1">
    <citation type="journal article" date="2016" name="Int. J. Syst. Evol. Microbiol.">
        <title>Paraphotobacterium marinum gen. nov., sp. nov., a member of the family Vibrionaceae, isolated from surface seawater.</title>
        <authorList>
            <person name="Huang Z."/>
            <person name="Dong C."/>
            <person name="Shao Z."/>
        </authorList>
    </citation>
    <scope>NUCLEOTIDE SEQUENCE [LARGE SCALE GENOMIC DNA]</scope>
    <source>
        <strain evidence="3 4">NSCS20N07D</strain>
    </source>
</reference>
<keyword evidence="4" id="KW-1185">Reference proteome</keyword>
<protein>
    <submittedName>
        <fullName evidence="3">tRNA cyclic N6-threonylcarbamoyladenosine(37) synthase TcdA</fullName>
    </submittedName>
</protein>
<dbReference type="SUPFAM" id="SSF69572">
    <property type="entry name" value="Activating enzymes of the ubiquitin-like proteins"/>
    <property type="match status" value="1"/>
</dbReference>
<dbReference type="InterPro" id="IPR000594">
    <property type="entry name" value="ThiF_NAD_FAD-bd"/>
</dbReference>
<dbReference type="GO" id="GO:0061504">
    <property type="term" value="P:cyclic threonylcarbamoyladenosine biosynthetic process"/>
    <property type="evidence" value="ECO:0007669"/>
    <property type="project" value="TreeGrafter"/>
</dbReference>
<dbReference type="InterPro" id="IPR045886">
    <property type="entry name" value="ThiF/MoeB/HesA"/>
</dbReference>
<name>A0A220VCX9_9GAMM</name>
<feature type="transmembrane region" description="Helical" evidence="1">
    <location>
        <begin position="228"/>
        <end position="248"/>
    </location>
</feature>
<evidence type="ECO:0000313" key="3">
    <source>
        <dbReference type="EMBL" id="ASK77833.1"/>
    </source>
</evidence>
<dbReference type="AlphaFoldDB" id="A0A220VCX9"/>
<feature type="domain" description="THIF-type NAD/FAD binding fold" evidence="2">
    <location>
        <begin position="13"/>
        <end position="169"/>
    </location>
</feature>
<gene>
    <name evidence="3" type="ORF">CF386_01480</name>
</gene>
<dbReference type="Gene3D" id="3.40.50.720">
    <property type="entry name" value="NAD(P)-binding Rossmann-like Domain"/>
    <property type="match status" value="1"/>
</dbReference>